<evidence type="ECO:0000259" key="1">
    <source>
        <dbReference type="PROSITE" id="PS50943"/>
    </source>
</evidence>
<dbReference type="SUPFAM" id="SSF47413">
    <property type="entry name" value="lambda repressor-like DNA-binding domains"/>
    <property type="match status" value="1"/>
</dbReference>
<dbReference type="Gene3D" id="1.10.260.40">
    <property type="entry name" value="lambda repressor-like DNA-binding domains"/>
    <property type="match status" value="1"/>
</dbReference>
<proteinExistence type="predicted"/>
<comment type="caution">
    <text evidence="2">The sequence shown here is derived from an EMBL/GenBank/DDBJ whole genome shotgun (WGS) entry which is preliminary data.</text>
</comment>
<dbReference type="Pfam" id="PF01381">
    <property type="entry name" value="HTH_3"/>
    <property type="match status" value="1"/>
</dbReference>
<dbReference type="EMBL" id="VSSQ01026010">
    <property type="protein sequence ID" value="MPM74504.1"/>
    <property type="molecule type" value="Genomic_DNA"/>
</dbReference>
<dbReference type="CDD" id="cd00093">
    <property type="entry name" value="HTH_XRE"/>
    <property type="match status" value="1"/>
</dbReference>
<dbReference type="InterPro" id="IPR001387">
    <property type="entry name" value="Cro/C1-type_HTH"/>
</dbReference>
<reference evidence="2" key="1">
    <citation type="submission" date="2019-08" db="EMBL/GenBank/DDBJ databases">
        <authorList>
            <person name="Kucharzyk K."/>
            <person name="Murdoch R.W."/>
            <person name="Higgins S."/>
            <person name="Loffler F."/>
        </authorList>
    </citation>
    <scope>NUCLEOTIDE SEQUENCE</scope>
</reference>
<dbReference type="InterPro" id="IPR010982">
    <property type="entry name" value="Lambda_DNA-bd_dom_sf"/>
</dbReference>
<name>A0A645CC48_9ZZZZ</name>
<dbReference type="AlphaFoldDB" id="A0A645CC48"/>
<dbReference type="PROSITE" id="PS50943">
    <property type="entry name" value="HTH_CROC1"/>
    <property type="match status" value="1"/>
</dbReference>
<organism evidence="2">
    <name type="scientific">bioreactor metagenome</name>
    <dbReference type="NCBI Taxonomy" id="1076179"/>
    <lineage>
        <taxon>unclassified sequences</taxon>
        <taxon>metagenomes</taxon>
        <taxon>ecological metagenomes</taxon>
    </lineage>
</organism>
<protein>
    <recommendedName>
        <fullName evidence="1">HTH cro/C1-type domain-containing protein</fullName>
    </recommendedName>
</protein>
<feature type="domain" description="HTH cro/C1-type" evidence="1">
    <location>
        <begin position="11"/>
        <end position="66"/>
    </location>
</feature>
<dbReference type="GO" id="GO:0003677">
    <property type="term" value="F:DNA binding"/>
    <property type="evidence" value="ECO:0007669"/>
    <property type="project" value="InterPro"/>
</dbReference>
<evidence type="ECO:0000313" key="2">
    <source>
        <dbReference type="EMBL" id="MPM74504.1"/>
    </source>
</evidence>
<sequence>MQIGKVVAIRIEQLCRQHGMTLNKLGTVSGVTQSTLYNIVSGASKNPTVSTVKKICDGLDISIVEFFDDDLFQNLEQEIE</sequence>
<gene>
    <name evidence="2" type="ORF">SDC9_121492</name>
</gene>
<accession>A0A645CC48</accession>
<dbReference type="SMART" id="SM00530">
    <property type="entry name" value="HTH_XRE"/>
    <property type="match status" value="1"/>
</dbReference>